<dbReference type="EMBL" id="GL883129">
    <property type="protein sequence ID" value="EGG02641.1"/>
    <property type="molecule type" value="Genomic_DNA"/>
</dbReference>
<proteinExistence type="predicted"/>
<dbReference type="HOGENOM" id="CLU_362933_0_0_1"/>
<dbReference type="Proteomes" id="UP000001072">
    <property type="component" value="Unassembled WGS sequence"/>
</dbReference>
<dbReference type="AlphaFoldDB" id="F4RY99"/>
<evidence type="ECO:0000313" key="4">
    <source>
        <dbReference type="Proteomes" id="UP000001072"/>
    </source>
</evidence>
<feature type="compositionally biased region" description="Polar residues" evidence="1">
    <location>
        <begin position="743"/>
        <end position="756"/>
    </location>
</feature>
<feature type="compositionally biased region" description="Basic and acidic residues" evidence="1">
    <location>
        <begin position="821"/>
        <end position="830"/>
    </location>
</feature>
<dbReference type="InParanoid" id="F4RY99"/>
<gene>
    <name evidence="3" type="ORF">MELLADRAFT_109986</name>
</gene>
<keyword evidence="2" id="KW-0732">Signal</keyword>
<evidence type="ECO:0000256" key="1">
    <source>
        <dbReference type="SAM" id="MobiDB-lite"/>
    </source>
</evidence>
<name>F4RY99_MELLP</name>
<protein>
    <recommendedName>
        <fullName evidence="5">Secreted protein</fullName>
    </recommendedName>
</protein>
<feature type="compositionally biased region" description="Polar residues" evidence="1">
    <location>
        <begin position="567"/>
        <end position="581"/>
    </location>
</feature>
<feature type="region of interest" description="Disordered" evidence="1">
    <location>
        <begin position="775"/>
        <end position="830"/>
    </location>
</feature>
<evidence type="ECO:0000256" key="2">
    <source>
        <dbReference type="SAM" id="SignalP"/>
    </source>
</evidence>
<evidence type="ECO:0008006" key="5">
    <source>
        <dbReference type="Google" id="ProtNLM"/>
    </source>
</evidence>
<evidence type="ECO:0000313" key="3">
    <source>
        <dbReference type="EMBL" id="EGG02641.1"/>
    </source>
</evidence>
<organism evidence="4">
    <name type="scientific">Melampsora larici-populina (strain 98AG31 / pathotype 3-4-7)</name>
    <name type="common">Poplar leaf rust fungus</name>
    <dbReference type="NCBI Taxonomy" id="747676"/>
    <lineage>
        <taxon>Eukaryota</taxon>
        <taxon>Fungi</taxon>
        <taxon>Dikarya</taxon>
        <taxon>Basidiomycota</taxon>
        <taxon>Pucciniomycotina</taxon>
        <taxon>Pucciniomycetes</taxon>
        <taxon>Pucciniales</taxon>
        <taxon>Melampsoraceae</taxon>
        <taxon>Melampsora</taxon>
    </lineage>
</organism>
<feature type="region of interest" description="Disordered" evidence="1">
    <location>
        <begin position="541"/>
        <end position="615"/>
    </location>
</feature>
<reference evidence="4" key="1">
    <citation type="journal article" date="2011" name="Proc. Natl. Acad. Sci. U.S.A.">
        <title>Obligate biotrophy features unraveled by the genomic analysis of rust fungi.</title>
        <authorList>
            <person name="Duplessis S."/>
            <person name="Cuomo C.A."/>
            <person name="Lin Y.-C."/>
            <person name="Aerts A."/>
            <person name="Tisserant E."/>
            <person name="Veneault-Fourrey C."/>
            <person name="Joly D.L."/>
            <person name="Hacquard S."/>
            <person name="Amselem J."/>
            <person name="Cantarel B.L."/>
            <person name="Chiu R."/>
            <person name="Coutinho P.M."/>
            <person name="Feau N."/>
            <person name="Field M."/>
            <person name="Frey P."/>
            <person name="Gelhaye E."/>
            <person name="Goldberg J."/>
            <person name="Grabherr M.G."/>
            <person name="Kodira C.D."/>
            <person name="Kohler A."/>
            <person name="Kuees U."/>
            <person name="Lindquist E.A."/>
            <person name="Lucas S.M."/>
            <person name="Mago R."/>
            <person name="Mauceli E."/>
            <person name="Morin E."/>
            <person name="Murat C."/>
            <person name="Pangilinan J.L."/>
            <person name="Park R."/>
            <person name="Pearson M."/>
            <person name="Quesneville H."/>
            <person name="Rouhier N."/>
            <person name="Sakthikumar S."/>
            <person name="Salamov A.A."/>
            <person name="Schmutz J."/>
            <person name="Selles B."/>
            <person name="Shapiro H."/>
            <person name="Tanguay P."/>
            <person name="Tuskan G.A."/>
            <person name="Henrissat B."/>
            <person name="Van de Peer Y."/>
            <person name="Rouze P."/>
            <person name="Ellis J.G."/>
            <person name="Dodds P.N."/>
            <person name="Schein J.E."/>
            <person name="Zhong S."/>
            <person name="Hamelin R.C."/>
            <person name="Grigoriev I.V."/>
            <person name="Szabo L.J."/>
            <person name="Martin F."/>
        </authorList>
    </citation>
    <scope>NUCLEOTIDE SEQUENCE [LARGE SCALE GENOMIC DNA]</scope>
    <source>
        <strain evidence="4">98AG31 / pathotype 3-4-7</strain>
    </source>
</reference>
<feature type="compositionally biased region" description="Polar residues" evidence="1">
    <location>
        <begin position="697"/>
        <end position="713"/>
    </location>
</feature>
<feature type="region of interest" description="Disordered" evidence="1">
    <location>
        <begin position="636"/>
        <end position="761"/>
    </location>
</feature>
<feature type="chain" id="PRO_5003321137" description="Secreted protein" evidence="2">
    <location>
        <begin position="25"/>
        <end position="830"/>
    </location>
</feature>
<dbReference type="KEGG" id="mlr:MELLADRAFT_109986"/>
<keyword evidence="4" id="KW-1185">Reference proteome</keyword>
<feature type="signal peptide" evidence="2">
    <location>
        <begin position="1"/>
        <end position="24"/>
    </location>
</feature>
<accession>F4RY99</accession>
<dbReference type="GeneID" id="18923932"/>
<sequence length="830" mass="94119">MDIRRRRISFVTCVSLLYITSAVGSLINEARDAAILEPERLTATLEMQIVSPVDDRLLQQGYLNIWRGVRTIDEVVRHNRSPRVYLERMQKLGPKLLKINPSESQIAAIQRDALEWAKHKPHVNLAVVTYYLIEVMKAHSPEDTHKEIQRLAKGISDRFKFNYPKKSQYARKMVLNFMDTKMSQIGLHLVMEGLSKDSGVDRGVGLDTLINSRTHDWKNSIPKADRAAYTEHYQRYMNLIEVFEILSGAGIQNRNVIKSVNAKTPLRLARKIFSDESSQPRLIHRYLINAKPHDRFQPLELPIFGYAVMIEGGLPAKIEATVRKLWKSSGQDDIRLASRLSANLNTILGGRIYCPKRLRLTRGYRALTTKYTTVDPLYNQMWKRVSRTVIDVVKLEEKNPEERSILWRILGSAFIVSSKDFEREKFERHVENSVMFYLFIRRIGEVLEKAVEIHFPETKPEEKLTRSQFMRYYWALVTYQSVGEKNKKAKTAHAKQFTLGRVYLNHVIASRELKNLYNRLNQEEEAILPRSNIVKGVKRRITGKRTHSQTDRSAWARNPDDGLETLQKASTSSPAGQSVISDHNRDRLNFKIPRKKSSRYPHSVTSNIAPPDENAITQKALQRSAKKRKLIIDSLVGSHQRIPGGSKKKPRIEAAVSSSSEGGGSQFPTQEAGPRTPSMDLTQNTPHYPHSELQAASHDSNTYGELRSSSQPLVETAGAKAKKPENLPLDPELTASILPASGKSFQPSSKHTSSLDLNKPAAYSDDHDVHIMLPDLNEPLEPISPQEDAENGAHDTPMYPSVFEPNGGEHSQHTSSPQVTSREEIPDLNI</sequence>
<dbReference type="VEuPathDB" id="FungiDB:MELLADRAFT_109986"/>
<dbReference type="RefSeq" id="XP_007414043.1">
    <property type="nucleotide sequence ID" value="XM_007413981.1"/>
</dbReference>